<organism evidence="1 2">
    <name type="scientific">Micromonospora pisi</name>
    <dbReference type="NCBI Taxonomy" id="589240"/>
    <lineage>
        <taxon>Bacteria</taxon>
        <taxon>Bacillati</taxon>
        <taxon>Actinomycetota</taxon>
        <taxon>Actinomycetes</taxon>
        <taxon>Micromonosporales</taxon>
        <taxon>Micromonosporaceae</taxon>
        <taxon>Micromonospora</taxon>
    </lineage>
</organism>
<evidence type="ECO:0000313" key="1">
    <source>
        <dbReference type="EMBL" id="RKR89336.1"/>
    </source>
</evidence>
<accession>A0A495JJZ3</accession>
<gene>
    <name evidence="1" type="ORF">BDK92_3680</name>
</gene>
<proteinExistence type="predicted"/>
<sequence length="695" mass="74648">MSGGTAVVCAACAGLTFTLNPCRCTWGGDRFLIDEQRPGGQPYRDCLLCRGDGTVARPCHQCGQRGERRPQLVLTVVNADTGAVASVNVTAGAVEPRQAADKRWELWLTPLISELAAEVGATALSDISTGWRPLGDEYVALPGEWRPDLPAERRDALVAAALANCSHNPWRVFHGRSVAPPSPDLNGRLAQLCRLADQLFLDLVVEARRPGYGGLTWDIRYETPGGGVPATPRARADDLPAALASMFAPAGMFATAPVAAAFDGFELRGLDAPAHYLRAGAAPPDLPEPVDLDQVERRTIRDCEGWPGAQAIWRDGRWWHTSLRPSRVVETLTKEPTGQVSRRVITELVRAWEPPAPSWLGEPIPYHDCPDCDPDSRLRACHCTLGARPADPSCDACGGAGVRAQHLPCHTCGDSRRVYHGAVVTVTDLADRVIHENWSGQPVDAPLVATQPGGKPVVQLPEQHRLARLTGHFDQRPDVLTELDGGHQFGQDLRDGIVTVHRPGDDPLAEQIARATRGRPGARLLLSARPPAAPPLAELIGIALGLHLAIAITVQNHRLDAGDPLRVHGESWDVEITAADPAAPFTDLPLHRSLPAAVADCVTYLEVALAATVPADPRQPIPVPQTPRPCPVDDPDRLIARLGQHHPGKPITVRFDRTGCTVHLHEYGVTQVLAKAPTLAAAAAVLGLPTRDQQC</sequence>
<dbReference type="RefSeq" id="WP_121157794.1">
    <property type="nucleotide sequence ID" value="NZ_RBKT01000001.1"/>
</dbReference>
<comment type="caution">
    <text evidence="1">The sequence shown here is derived from an EMBL/GenBank/DDBJ whole genome shotgun (WGS) entry which is preliminary data.</text>
</comment>
<keyword evidence="2" id="KW-1185">Reference proteome</keyword>
<reference evidence="1 2" key="1">
    <citation type="submission" date="2018-10" db="EMBL/GenBank/DDBJ databases">
        <title>Sequencing the genomes of 1000 actinobacteria strains.</title>
        <authorList>
            <person name="Klenk H.-P."/>
        </authorList>
    </citation>
    <scope>NUCLEOTIDE SEQUENCE [LARGE SCALE GENOMIC DNA]</scope>
    <source>
        <strain evidence="1 2">DSM 45175</strain>
    </source>
</reference>
<dbReference type="EMBL" id="RBKT01000001">
    <property type="protein sequence ID" value="RKR89336.1"/>
    <property type="molecule type" value="Genomic_DNA"/>
</dbReference>
<dbReference type="Proteomes" id="UP000277671">
    <property type="component" value="Unassembled WGS sequence"/>
</dbReference>
<dbReference type="OrthoDB" id="3335076at2"/>
<protein>
    <submittedName>
        <fullName evidence="1">Uncharacterized protein</fullName>
    </submittedName>
</protein>
<evidence type="ECO:0000313" key="2">
    <source>
        <dbReference type="Proteomes" id="UP000277671"/>
    </source>
</evidence>
<dbReference type="AlphaFoldDB" id="A0A495JJZ3"/>
<name>A0A495JJZ3_9ACTN</name>